<feature type="non-terminal residue" evidence="2">
    <location>
        <position position="344"/>
    </location>
</feature>
<dbReference type="InterPro" id="IPR010298">
    <property type="entry name" value="YacP-like"/>
</dbReference>
<dbReference type="KEGG" id="fcy:FRACYDRAFT_188183"/>
<dbReference type="PANTHER" id="PTHR34547">
    <property type="entry name" value="YACP-LIKE NYN DOMAIN PROTEIN"/>
    <property type="match status" value="1"/>
</dbReference>
<dbReference type="Pfam" id="PF05991">
    <property type="entry name" value="NYN_YacP"/>
    <property type="match status" value="2"/>
</dbReference>
<dbReference type="OrthoDB" id="513221at2759"/>
<dbReference type="InParanoid" id="A0A1E7F9W7"/>
<gene>
    <name evidence="2" type="ORF">FRACYDRAFT_188183</name>
</gene>
<dbReference type="CDD" id="cd10912">
    <property type="entry name" value="PIN_YacP-like"/>
    <property type="match status" value="1"/>
</dbReference>
<evidence type="ECO:0000313" key="2">
    <source>
        <dbReference type="EMBL" id="OEU14947.1"/>
    </source>
</evidence>
<name>A0A1E7F9W7_9STRA</name>
<sequence length="344" mass="37901">MLLSSTTLPSSPYTSFHQRKRCNSYYNSGAGNNNNHHNNCFLLFGAKGGGNGDKSSRKKKTTSTPSAAPSTSSPQPQPQQGPPRVTTNSNVSIRRQIAYGKINKQYREATSGSSFRASSIKRTSYRKVLDEETIQQKAIERQKKGQNPDWSLILNQTKADPLVLVDGYNVIHKWSRLKKQMNKGDIQHARKLLLDDLENLASLRRWRIECVFDGGGRGTISAGPFGGPAAADLSTNPTMEPFGNTGTVRSVYTGRGIEADTYIEGRCYAAKNQTLGHLTSSLIVATDDSQIKLVANSAGALCMSSDRFILELKAIKKGMQYRVEKAVSQINNQPMRPEKLWGRS</sequence>
<protein>
    <submittedName>
        <fullName evidence="2">Uncharacterized protein</fullName>
    </submittedName>
</protein>
<evidence type="ECO:0000313" key="3">
    <source>
        <dbReference type="Proteomes" id="UP000095751"/>
    </source>
</evidence>
<keyword evidence="3" id="KW-1185">Reference proteome</keyword>
<organism evidence="2 3">
    <name type="scientific">Fragilariopsis cylindrus CCMP1102</name>
    <dbReference type="NCBI Taxonomy" id="635003"/>
    <lineage>
        <taxon>Eukaryota</taxon>
        <taxon>Sar</taxon>
        <taxon>Stramenopiles</taxon>
        <taxon>Ochrophyta</taxon>
        <taxon>Bacillariophyta</taxon>
        <taxon>Bacillariophyceae</taxon>
        <taxon>Bacillariophycidae</taxon>
        <taxon>Bacillariales</taxon>
        <taxon>Bacillariaceae</taxon>
        <taxon>Fragilariopsis</taxon>
    </lineage>
</organism>
<feature type="region of interest" description="Disordered" evidence="1">
    <location>
        <begin position="50"/>
        <end position="91"/>
    </location>
</feature>
<dbReference type="EMBL" id="KV784360">
    <property type="protein sequence ID" value="OEU14947.1"/>
    <property type="molecule type" value="Genomic_DNA"/>
</dbReference>
<accession>A0A1E7F9W7</accession>
<feature type="compositionally biased region" description="Low complexity" evidence="1">
    <location>
        <begin position="62"/>
        <end position="74"/>
    </location>
</feature>
<dbReference type="Proteomes" id="UP000095751">
    <property type="component" value="Unassembled WGS sequence"/>
</dbReference>
<reference evidence="2 3" key="1">
    <citation type="submission" date="2016-09" db="EMBL/GenBank/DDBJ databases">
        <title>Extensive genetic diversity and differential bi-allelic expression allows diatom success in the polar Southern Ocean.</title>
        <authorList>
            <consortium name="DOE Joint Genome Institute"/>
            <person name="Mock T."/>
            <person name="Otillar R.P."/>
            <person name="Strauss J."/>
            <person name="Dupont C."/>
            <person name="Frickenhaus S."/>
            <person name="Maumus F."/>
            <person name="Mcmullan M."/>
            <person name="Sanges R."/>
            <person name="Schmutz J."/>
            <person name="Toseland A."/>
            <person name="Valas R."/>
            <person name="Veluchamy A."/>
            <person name="Ward B.J."/>
            <person name="Allen A."/>
            <person name="Barry K."/>
            <person name="Falciatore A."/>
            <person name="Ferrante M."/>
            <person name="Fortunato A.E."/>
            <person name="Gloeckner G."/>
            <person name="Gruber A."/>
            <person name="Hipkin R."/>
            <person name="Janech M."/>
            <person name="Kroth P."/>
            <person name="Leese F."/>
            <person name="Lindquist E."/>
            <person name="Lyon B.R."/>
            <person name="Martin J."/>
            <person name="Mayer C."/>
            <person name="Parker M."/>
            <person name="Quesneville H."/>
            <person name="Raymond J."/>
            <person name="Uhlig C."/>
            <person name="Valentin K.U."/>
            <person name="Worden A.Z."/>
            <person name="Armbrust E.V."/>
            <person name="Bowler C."/>
            <person name="Green B."/>
            <person name="Moulton V."/>
            <person name="Van Oosterhout C."/>
            <person name="Grigoriev I."/>
        </authorList>
    </citation>
    <scope>NUCLEOTIDE SEQUENCE [LARGE SCALE GENOMIC DNA]</scope>
    <source>
        <strain evidence="2 3">CCMP1102</strain>
    </source>
</reference>
<proteinExistence type="predicted"/>
<dbReference type="PANTHER" id="PTHR34547:SF1">
    <property type="entry name" value="YACP-LIKE NYN DOMAIN PROTEIN"/>
    <property type="match status" value="1"/>
</dbReference>
<evidence type="ECO:0000256" key="1">
    <source>
        <dbReference type="SAM" id="MobiDB-lite"/>
    </source>
</evidence>
<dbReference type="AlphaFoldDB" id="A0A1E7F9W7"/>